<keyword evidence="6" id="KW-1185">Reference proteome</keyword>
<evidence type="ECO:0000313" key="6">
    <source>
        <dbReference type="Proteomes" id="UP000631114"/>
    </source>
</evidence>
<evidence type="ECO:0000313" key="5">
    <source>
        <dbReference type="EMBL" id="KAF9618345.1"/>
    </source>
</evidence>
<keyword evidence="3" id="KW-0611">Plant defense</keyword>
<dbReference type="GO" id="GO:0000166">
    <property type="term" value="F:nucleotide binding"/>
    <property type="evidence" value="ECO:0007669"/>
    <property type="project" value="UniProtKB-KW"/>
</dbReference>
<gene>
    <name evidence="5" type="ORF">IFM89_000980</name>
</gene>
<dbReference type="Gene3D" id="1.20.5.4130">
    <property type="match status" value="1"/>
</dbReference>
<evidence type="ECO:0000256" key="1">
    <source>
        <dbReference type="ARBA" id="ARBA00022737"/>
    </source>
</evidence>
<evidence type="ECO:0000256" key="2">
    <source>
        <dbReference type="ARBA" id="ARBA00022741"/>
    </source>
</evidence>
<proteinExistence type="predicted"/>
<keyword evidence="2" id="KW-0547">Nucleotide-binding</keyword>
<dbReference type="AlphaFoldDB" id="A0A835II63"/>
<sequence length="90" mass="10344">MLACCYLLSFYQVSSFKSFSEPSQLPFSKHSAQEMAEVVVSPFLGVFYEKLSSLIVLRDVEAIQIRDVTTRDWLRRLKDAAYDADDILDE</sequence>
<dbReference type="Proteomes" id="UP000631114">
    <property type="component" value="Unassembled WGS sequence"/>
</dbReference>
<reference evidence="5 6" key="1">
    <citation type="submission" date="2020-10" db="EMBL/GenBank/DDBJ databases">
        <title>The Coptis chinensis genome and diversification of protoberbering-type alkaloids.</title>
        <authorList>
            <person name="Wang B."/>
            <person name="Shu S."/>
            <person name="Song C."/>
            <person name="Liu Y."/>
        </authorList>
    </citation>
    <scope>NUCLEOTIDE SEQUENCE [LARGE SCALE GENOMIC DNA]</scope>
    <source>
        <strain evidence="5">HL-2020</strain>
        <tissue evidence="5">Leaf</tissue>
    </source>
</reference>
<organism evidence="5 6">
    <name type="scientific">Coptis chinensis</name>
    <dbReference type="NCBI Taxonomy" id="261450"/>
    <lineage>
        <taxon>Eukaryota</taxon>
        <taxon>Viridiplantae</taxon>
        <taxon>Streptophyta</taxon>
        <taxon>Embryophyta</taxon>
        <taxon>Tracheophyta</taxon>
        <taxon>Spermatophyta</taxon>
        <taxon>Magnoliopsida</taxon>
        <taxon>Ranunculales</taxon>
        <taxon>Ranunculaceae</taxon>
        <taxon>Coptidoideae</taxon>
        <taxon>Coptis</taxon>
    </lineage>
</organism>
<evidence type="ECO:0000259" key="4">
    <source>
        <dbReference type="Pfam" id="PF18052"/>
    </source>
</evidence>
<dbReference type="Pfam" id="PF18052">
    <property type="entry name" value="Rx_N"/>
    <property type="match status" value="1"/>
</dbReference>
<keyword evidence="1" id="KW-0677">Repeat</keyword>
<accession>A0A835II63</accession>
<protein>
    <recommendedName>
        <fullName evidence="4">Disease resistance N-terminal domain-containing protein</fullName>
    </recommendedName>
</protein>
<dbReference type="InterPro" id="IPR041118">
    <property type="entry name" value="Rx_N"/>
</dbReference>
<comment type="caution">
    <text evidence="5">The sequence shown here is derived from an EMBL/GenBank/DDBJ whole genome shotgun (WGS) entry which is preliminary data.</text>
</comment>
<dbReference type="EMBL" id="JADFTS010000002">
    <property type="protein sequence ID" value="KAF9618345.1"/>
    <property type="molecule type" value="Genomic_DNA"/>
</dbReference>
<dbReference type="GO" id="GO:0006952">
    <property type="term" value="P:defense response"/>
    <property type="evidence" value="ECO:0007669"/>
    <property type="project" value="UniProtKB-KW"/>
</dbReference>
<name>A0A835II63_9MAGN</name>
<feature type="domain" description="Disease resistance N-terminal" evidence="4">
    <location>
        <begin position="56"/>
        <end position="90"/>
    </location>
</feature>
<dbReference type="OrthoDB" id="1933539at2759"/>
<evidence type="ECO:0000256" key="3">
    <source>
        <dbReference type="ARBA" id="ARBA00022821"/>
    </source>
</evidence>